<name>A0A8I1WAV1_PLESH</name>
<organism evidence="1 2">
    <name type="scientific">Plesiomonas shigelloides</name>
    <name type="common">Aeromonas shigelloides</name>
    <dbReference type="NCBI Taxonomy" id="703"/>
    <lineage>
        <taxon>Bacteria</taxon>
        <taxon>Pseudomonadati</taxon>
        <taxon>Pseudomonadota</taxon>
        <taxon>Gammaproteobacteria</taxon>
        <taxon>Enterobacterales</taxon>
        <taxon>Enterobacteriaceae</taxon>
        <taxon>Plesiomonas</taxon>
    </lineage>
</organism>
<dbReference type="RefSeq" id="WP_112866400.1">
    <property type="nucleotide sequence ID" value="NZ_CP062196.1"/>
</dbReference>
<reference evidence="1" key="1">
    <citation type="submission" date="2021-03" db="EMBL/GenBank/DDBJ databases">
        <title>Plesiomonas shigelloides zfcc0051, isolated from zebrafish feces.</title>
        <authorList>
            <person name="Vanderhoek Z."/>
            <person name="Gaulke C."/>
        </authorList>
    </citation>
    <scope>NUCLEOTIDE SEQUENCE</scope>
    <source>
        <strain evidence="1">Zfcc0051</strain>
    </source>
</reference>
<accession>A0A8I1WAV1</accession>
<evidence type="ECO:0000313" key="1">
    <source>
        <dbReference type="EMBL" id="MBO1109462.1"/>
    </source>
</evidence>
<comment type="caution">
    <text evidence="1">The sequence shown here is derived from an EMBL/GenBank/DDBJ whole genome shotgun (WGS) entry which is preliminary data.</text>
</comment>
<proteinExistence type="predicted"/>
<gene>
    <name evidence="1" type="ORF">J2R62_14820</name>
</gene>
<evidence type="ECO:0000313" key="2">
    <source>
        <dbReference type="Proteomes" id="UP000664658"/>
    </source>
</evidence>
<dbReference type="Proteomes" id="UP000664658">
    <property type="component" value="Unassembled WGS sequence"/>
</dbReference>
<dbReference type="GeneID" id="69704184"/>
<dbReference type="EMBL" id="JAFNAA010000019">
    <property type="protein sequence ID" value="MBO1109462.1"/>
    <property type="molecule type" value="Genomic_DNA"/>
</dbReference>
<dbReference type="AlphaFoldDB" id="A0A8I1WAV1"/>
<protein>
    <submittedName>
        <fullName evidence="1">Uncharacterized protein</fullName>
    </submittedName>
</protein>
<sequence length="65" mass="7649">MKLRVELDLTPQELTELTQNHQVLWQNLQMQFWSQVSQQMMKMSPLGGFYPMPGQNNDERGGPRE</sequence>